<evidence type="ECO:0000256" key="1">
    <source>
        <dbReference type="ARBA" id="ARBA00022676"/>
    </source>
</evidence>
<evidence type="ECO:0000313" key="5">
    <source>
        <dbReference type="Proteomes" id="UP000244915"/>
    </source>
</evidence>
<keyword evidence="1" id="KW-0328">Glycosyltransferase</keyword>
<sequence length="1065" mass="113691">MRQLAIALHRPGMKLPGTEAGHQPLDQLGAQPAEGAAEKAPIALEHVGRNLGPFQQPGQRRGISQQVARPVQKELASAAEQHLGVVAEDRFKLRHPRRRADRAAKKHLPPDRGQLVAHLRMQLAKDPVAAPVDPLEHLQEGAHVLPEVVHRHRHRAGKVRADQRLVMGLRAARVADIDIGVFGEGFQGPTQLVEDFEMIGMHDHRHLGGLLSLPLRAGDRPQRRRQFAPLGPAVALVVQERVHPGGGDIGMGGEIAAGAEPRSRIEAGGRALAQVVQRRKDRARARQVAPDVPGAVEIGALSDARRCQKSLQEMLPSRPAPPPKGAAPDAFAPSYPPRPGFARSAPPALRAAAATPQAPPRALRLPLRAGSARTLAHPSPEETPQRRMAETDPSLAPVRLLLHGGEDRTLGGPSVRVPRSAEALRQIGWPAEAGLYESAAEIPEETVHLFNVWPPESALAALRDLRAAGKRVVFSPIYLDFSEMPLWEPLQQPDLPPQTRAALRRQLQTRGQHHEIAPGYHAMVREMLALCDHVIFLSEAERAALAALGAEVPPERASLVHNPVDAALWPGGDPALFRQAHLPAGAGDYVICIGRVEPRKNQLSLARALRDLPLDLVLVGHDGDPGYAARIRSELGERLIRPGRLEPGGEMLRSALAGARAFVLPSWAEGASLAALEAAAAGVPLVLSERSSEREYFGDLARYCDPADPESLRAALAATLADPDAADRADALRAHVARHMSWEGYAHATAEAYQRALQSPPKTPPETSPDQILPPLLAGEIAQAGSEATEQKIRFGAGWQAPEEGLRRTSAPRAELWLRGDRALRPGQEALLLHLGISGTRADGETAELRVQCGRACLYAAPVTGTGLPGDLLLRLPASALDGAGELPLVLELPPGLGLGFARLLDPELCNPLYLLPNPQDWSFGLLPQEIDLGLAAQRALLAPGLQASAAWGAGSRAPQLALFLPILPGAPAQRLTLSLRPVASPEAPSGARISCNGRLLAEPRWQSSTPVELDLELQAADLQAAPAVLLIEPLSSATPAVLGLGQERGLAGLGLFDLSLTPEG</sequence>
<feature type="compositionally biased region" description="Low complexity" evidence="3">
    <location>
        <begin position="342"/>
        <end position="373"/>
    </location>
</feature>
<dbReference type="Pfam" id="PF13692">
    <property type="entry name" value="Glyco_trans_1_4"/>
    <property type="match status" value="1"/>
</dbReference>
<gene>
    <name evidence="4" type="ORF">CEW88_23625</name>
</gene>
<name>A0A2U8HP73_9RHOB</name>
<reference evidence="4 5" key="1">
    <citation type="submission" date="2017-06" db="EMBL/GenBank/DDBJ databases">
        <title>Yangia sp. YSBP01 complete genome sequence.</title>
        <authorList>
            <person name="Woo J.-H."/>
            <person name="Kim H.-S."/>
        </authorList>
    </citation>
    <scope>NUCLEOTIDE SEQUENCE [LARGE SCALE GENOMIC DNA]</scope>
    <source>
        <strain evidence="4 5">YSBP01</strain>
        <plasmid evidence="4 5">unnamed4</plasmid>
    </source>
</reference>
<dbReference type="PANTHER" id="PTHR12526">
    <property type="entry name" value="GLYCOSYLTRANSFERASE"/>
    <property type="match status" value="1"/>
</dbReference>
<keyword evidence="2" id="KW-0808">Transferase</keyword>
<evidence type="ECO:0000256" key="3">
    <source>
        <dbReference type="SAM" id="MobiDB-lite"/>
    </source>
</evidence>
<dbReference type="EMBL" id="CP022194">
    <property type="protein sequence ID" value="AWI86756.1"/>
    <property type="molecule type" value="Genomic_DNA"/>
</dbReference>
<accession>A0A2U8HP73</accession>
<dbReference type="Gene3D" id="3.40.50.2000">
    <property type="entry name" value="Glycogen Phosphorylase B"/>
    <property type="match status" value="2"/>
</dbReference>
<geneLocation type="plasmid" evidence="4 5">
    <name>unnamed4</name>
</geneLocation>
<evidence type="ECO:0000313" key="4">
    <source>
        <dbReference type="EMBL" id="AWI86756.1"/>
    </source>
</evidence>
<dbReference type="SUPFAM" id="SSF53756">
    <property type="entry name" value="UDP-Glycosyltransferase/glycogen phosphorylase"/>
    <property type="match status" value="1"/>
</dbReference>
<feature type="region of interest" description="Disordered" evidence="3">
    <location>
        <begin position="1"/>
        <end position="22"/>
    </location>
</feature>
<evidence type="ECO:0000256" key="2">
    <source>
        <dbReference type="ARBA" id="ARBA00022679"/>
    </source>
</evidence>
<protein>
    <recommendedName>
        <fullName evidence="6">Glycosyltransferase</fullName>
    </recommendedName>
</protein>
<keyword evidence="4" id="KW-0614">Plasmid</keyword>
<evidence type="ECO:0008006" key="6">
    <source>
        <dbReference type="Google" id="ProtNLM"/>
    </source>
</evidence>
<dbReference type="KEGG" id="ypac:CEW88_23625"/>
<dbReference type="Proteomes" id="UP000244915">
    <property type="component" value="Plasmid unnamed4"/>
</dbReference>
<dbReference type="GO" id="GO:0016757">
    <property type="term" value="F:glycosyltransferase activity"/>
    <property type="evidence" value="ECO:0007669"/>
    <property type="project" value="UniProtKB-KW"/>
</dbReference>
<organism evidence="4 5">
    <name type="scientific">Alloyangia pacifica</name>
    <dbReference type="NCBI Taxonomy" id="311180"/>
    <lineage>
        <taxon>Bacteria</taxon>
        <taxon>Pseudomonadati</taxon>
        <taxon>Pseudomonadota</taxon>
        <taxon>Alphaproteobacteria</taxon>
        <taxon>Rhodobacterales</taxon>
        <taxon>Roseobacteraceae</taxon>
        <taxon>Alloyangia</taxon>
    </lineage>
</organism>
<dbReference type="AlphaFoldDB" id="A0A2U8HP73"/>
<feature type="region of interest" description="Disordered" evidence="3">
    <location>
        <begin position="314"/>
        <end position="392"/>
    </location>
</feature>
<feature type="compositionally biased region" description="Basic and acidic residues" evidence="3">
    <location>
        <begin position="379"/>
        <end position="390"/>
    </location>
</feature>
<proteinExistence type="predicted"/>
<dbReference type="PANTHER" id="PTHR12526:SF510">
    <property type="entry name" value="D-INOSITOL 3-PHOSPHATE GLYCOSYLTRANSFERASE"/>
    <property type="match status" value="1"/>
</dbReference>